<reference evidence="4" key="2">
    <citation type="submission" date="2022-09" db="EMBL/GenBank/DDBJ databases">
        <title>Biosynthetic gene clusters of Dactylosporangioum fulvum.</title>
        <authorList>
            <person name="Caradec T."/>
        </authorList>
    </citation>
    <scope>NUCLEOTIDE SEQUENCE</scope>
    <source>
        <strain evidence="4">NRRL B-16292</strain>
    </source>
</reference>
<organism evidence="4 5">
    <name type="scientific">Dactylosporangium fulvum</name>
    <dbReference type="NCBI Taxonomy" id="53359"/>
    <lineage>
        <taxon>Bacteria</taxon>
        <taxon>Bacillati</taxon>
        <taxon>Actinomycetota</taxon>
        <taxon>Actinomycetes</taxon>
        <taxon>Micromonosporales</taxon>
        <taxon>Micromonosporaceae</taxon>
        <taxon>Dactylosporangium</taxon>
    </lineage>
</organism>
<dbReference type="EMBL" id="CP073720">
    <property type="protein sequence ID" value="UWP84405.1"/>
    <property type="molecule type" value="Genomic_DNA"/>
</dbReference>
<accession>A0ABY5W4U0</accession>
<feature type="region of interest" description="Disordered" evidence="1">
    <location>
        <begin position="242"/>
        <end position="353"/>
    </location>
</feature>
<reference evidence="4" key="1">
    <citation type="submission" date="2021-04" db="EMBL/GenBank/DDBJ databases">
        <authorList>
            <person name="Hartkoorn R.C."/>
            <person name="Beaudoing E."/>
            <person name="Hot D."/>
        </authorList>
    </citation>
    <scope>NUCLEOTIDE SEQUENCE</scope>
    <source>
        <strain evidence="4">NRRL B-16292</strain>
    </source>
</reference>
<proteinExistence type="predicted"/>
<evidence type="ECO:0000256" key="2">
    <source>
        <dbReference type="SAM" id="Phobius"/>
    </source>
</evidence>
<keyword evidence="5" id="KW-1185">Reference proteome</keyword>
<sequence length="353" mass="35657">MRRWRATVTAVAALGMAATTGGLVLITGPSPALAAPTGLEIKASREVQGKPGDKVSIGYEITNRGKEPVAADDVVIALVVPSNAQLDPADYPRPECGAISSGRAVNCHPSGEIKAGKTVRGSFRIVLKSGGNASGRVTVRPGNSNDTFAVRVAGGPSATKSPSGRASRSASAEPTDTASDVVIAPPEAGNGAIPQAEDPPTTKTSDSGGRSFGFWIGIVAILAALGLVGSLFYFRRKDREESDTGMHPAVPAPAGHAAQAYGTPTPTTYGSTTYGSTYGGGRHVQDNPGFGAQSGATTVFASPPAGGSTYGSPAPQPPAPGVPPVAPHRPPVPPQAGPGGNDQTVIFRRPDDI</sequence>
<dbReference type="Proteomes" id="UP001059617">
    <property type="component" value="Chromosome"/>
</dbReference>
<evidence type="ECO:0008006" key="6">
    <source>
        <dbReference type="Google" id="ProtNLM"/>
    </source>
</evidence>
<feature type="compositionally biased region" description="Low complexity" evidence="1">
    <location>
        <begin position="248"/>
        <end position="276"/>
    </location>
</feature>
<gene>
    <name evidence="4" type="ORF">Dfulv_09270</name>
</gene>
<protein>
    <recommendedName>
        <fullName evidence="6">DUF11 domain-containing protein</fullName>
    </recommendedName>
</protein>
<evidence type="ECO:0000313" key="4">
    <source>
        <dbReference type="EMBL" id="UWP84405.1"/>
    </source>
</evidence>
<feature type="signal peptide" evidence="3">
    <location>
        <begin position="1"/>
        <end position="34"/>
    </location>
</feature>
<dbReference type="RefSeq" id="WP_259862245.1">
    <property type="nucleotide sequence ID" value="NZ_BAAAST010000005.1"/>
</dbReference>
<keyword evidence="2" id="KW-0472">Membrane</keyword>
<evidence type="ECO:0000313" key="5">
    <source>
        <dbReference type="Proteomes" id="UP001059617"/>
    </source>
</evidence>
<feature type="transmembrane region" description="Helical" evidence="2">
    <location>
        <begin position="212"/>
        <end position="234"/>
    </location>
</feature>
<feature type="chain" id="PRO_5045661520" description="DUF11 domain-containing protein" evidence="3">
    <location>
        <begin position="35"/>
        <end position="353"/>
    </location>
</feature>
<keyword evidence="2" id="KW-1133">Transmembrane helix</keyword>
<evidence type="ECO:0000256" key="1">
    <source>
        <dbReference type="SAM" id="MobiDB-lite"/>
    </source>
</evidence>
<keyword evidence="2" id="KW-0812">Transmembrane</keyword>
<feature type="region of interest" description="Disordered" evidence="1">
    <location>
        <begin position="152"/>
        <end position="207"/>
    </location>
</feature>
<name>A0ABY5W4U0_9ACTN</name>
<evidence type="ECO:0000256" key="3">
    <source>
        <dbReference type="SAM" id="SignalP"/>
    </source>
</evidence>
<keyword evidence="3" id="KW-0732">Signal</keyword>
<feature type="compositionally biased region" description="Pro residues" evidence="1">
    <location>
        <begin position="314"/>
        <end position="336"/>
    </location>
</feature>